<evidence type="ECO:0000256" key="8">
    <source>
        <dbReference type="ARBA" id="ARBA00023242"/>
    </source>
</evidence>
<dbReference type="Gene3D" id="3.40.50.300">
    <property type="entry name" value="P-loop containing nucleotide triphosphate hydrolases"/>
    <property type="match status" value="1"/>
</dbReference>
<reference evidence="11" key="3">
    <citation type="submission" date="2025-08" db="UniProtKB">
        <authorList>
            <consortium name="RefSeq"/>
        </authorList>
    </citation>
    <scope>IDENTIFICATION</scope>
    <source>
        <strain evidence="11">NI907</strain>
    </source>
</reference>
<organism evidence="10 11">
    <name type="scientific">Pyricularia grisea</name>
    <name type="common">Crabgrass-specific blast fungus</name>
    <name type="synonym">Magnaporthe grisea</name>
    <dbReference type="NCBI Taxonomy" id="148305"/>
    <lineage>
        <taxon>Eukaryota</taxon>
        <taxon>Fungi</taxon>
        <taxon>Dikarya</taxon>
        <taxon>Ascomycota</taxon>
        <taxon>Pezizomycotina</taxon>
        <taxon>Sordariomycetes</taxon>
        <taxon>Sordariomycetidae</taxon>
        <taxon>Magnaporthales</taxon>
        <taxon>Pyriculariaceae</taxon>
        <taxon>Pyricularia</taxon>
    </lineage>
</organism>
<dbReference type="RefSeq" id="XP_030980872.1">
    <property type="nucleotide sequence ID" value="XM_031126886.1"/>
</dbReference>
<dbReference type="PANTHER" id="PTHR15641">
    <property type="entry name" value="ELONGATOR COMPLEX PROTEIN 5"/>
    <property type="match status" value="1"/>
</dbReference>
<dbReference type="CDD" id="cd19496">
    <property type="entry name" value="Elp5"/>
    <property type="match status" value="1"/>
</dbReference>
<reference evidence="11" key="2">
    <citation type="submission" date="2019-10" db="EMBL/GenBank/DDBJ databases">
        <authorList>
            <consortium name="NCBI Genome Project"/>
        </authorList>
    </citation>
    <scope>NUCLEOTIDE SEQUENCE</scope>
    <source>
        <strain evidence="11">NI907</strain>
    </source>
</reference>
<dbReference type="GO" id="GO:0005829">
    <property type="term" value="C:cytosol"/>
    <property type="evidence" value="ECO:0007669"/>
    <property type="project" value="TreeGrafter"/>
</dbReference>
<comment type="similarity">
    <text evidence="4">Belongs to the ELP5 family.</text>
</comment>
<reference evidence="11" key="1">
    <citation type="journal article" date="2019" name="Mol. Biol. Evol.">
        <title>Blast fungal genomes show frequent chromosomal changes, gene gains and losses, and effector gene turnover.</title>
        <authorList>
            <person name="Gomez Luciano L.B."/>
            <person name="Jason Tsai I."/>
            <person name="Chuma I."/>
            <person name="Tosa Y."/>
            <person name="Chen Y.H."/>
            <person name="Li J.Y."/>
            <person name="Li M.Y."/>
            <person name="Jade Lu M.Y."/>
            <person name="Nakayashiki H."/>
            <person name="Li W.H."/>
        </authorList>
    </citation>
    <scope>NUCLEOTIDE SEQUENCE</scope>
    <source>
        <strain evidence="11">NI907</strain>
    </source>
</reference>
<dbReference type="Pfam" id="PF10483">
    <property type="entry name" value="Elong_Iki1"/>
    <property type="match status" value="1"/>
</dbReference>
<dbReference type="KEGG" id="pgri:PgNI_06867"/>
<name>A0A6P8B140_PYRGI</name>
<evidence type="ECO:0000256" key="2">
    <source>
        <dbReference type="ARBA" id="ARBA00004496"/>
    </source>
</evidence>
<dbReference type="UniPathway" id="UPA00988"/>
<keyword evidence="10" id="KW-1185">Reference proteome</keyword>
<gene>
    <name evidence="11" type="ORF">PgNI_06867</name>
</gene>
<evidence type="ECO:0000313" key="11">
    <source>
        <dbReference type="RefSeq" id="XP_030980872.1"/>
    </source>
</evidence>
<keyword evidence="6" id="KW-0963">Cytoplasm</keyword>
<dbReference type="GO" id="GO:0002098">
    <property type="term" value="P:tRNA wobble uridine modification"/>
    <property type="evidence" value="ECO:0007669"/>
    <property type="project" value="InterPro"/>
</dbReference>
<dbReference type="GO" id="GO:0033588">
    <property type="term" value="C:elongator holoenzyme complex"/>
    <property type="evidence" value="ECO:0007669"/>
    <property type="project" value="InterPro"/>
</dbReference>
<keyword evidence="8" id="KW-0539">Nucleus</keyword>
<evidence type="ECO:0000256" key="4">
    <source>
        <dbReference type="ARBA" id="ARBA00009567"/>
    </source>
</evidence>
<evidence type="ECO:0000256" key="1">
    <source>
        <dbReference type="ARBA" id="ARBA00004123"/>
    </source>
</evidence>
<dbReference type="GO" id="GO:0000049">
    <property type="term" value="F:tRNA binding"/>
    <property type="evidence" value="ECO:0007669"/>
    <property type="project" value="TreeGrafter"/>
</dbReference>
<dbReference type="OrthoDB" id="166907at2759"/>
<evidence type="ECO:0000256" key="6">
    <source>
        <dbReference type="ARBA" id="ARBA00022490"/>
    </source>
</evidence>
<comment type="pathway">
    <text evidence="3">tRNA modification; 5-methoxycarbonylmethyl-2-thiouridine-tRNA biosynthesis.</text>
</comment>
<dbReference type="GO" id="GO:0005634">
    <property type="term" value="C:nucleus"/>
    <property type="evidence" value="ECO:0007669"/>
    <property type="project" value="UniProtKB-SubCell"/>
</dbReference>
<accession>A0A6P8B140</accession>
<keyword evidence="7" id="KW-0819">tRNA processing</keyword>
<protein>
    <recommendedName>
        <fullName evidence="5">Elongator complex protein 5</fullName>
    </recommendedName>
</protein>
<evidence type="ECO:0000256" key="5">
    <source>
        <dbReference type="ARBA" id="ARBA00020264"/>
    </source>
</evidence>
<evidence type="ECO:0000256" key="7">
    <source>
        <dbReference type="ARBA" id="ARBA00022694"/>
    </source>
</evidence>
<evidence type="ECO:0000256" key="3">
    <source>
        <dbReference type="ARBA" id="ARBA00005043"/>
    </source>
</evidence>
<dbReference type="InterPro" id="IPR019519">
    <property type="entry name" value="Elp5"/>
</dbReference>
<dbReference type="AlphaFoldDB" id="A0A6P8B140"/>
<comment type="subcellular location">
    <subcellularLocation>
        <location evidence="2">Cytoplasm</location>
    </subcellularLocation>
    <subcellularLocation>
        <location evidence="1">Nucleus</location>
    </subcellularLocation>
</comment>
<dbReference type="PANTHER" id="PTHR15641:SF1">
    <property type="entry name" value="ELONGATOR COMPLEX PROTEIN 5"/>
    <property type="match status" value="1"/>
</dbReference>
<feature type="compositionally biased region" description="Acidic residues" evidence="9">
    <location>
        <begin position="345"/>
        <end position="356"/>
    </location>
</feature>
<feature type="region of interest" description="Disordered" evidence="9">
    <location>
        <begin position="333"/>
        <end position="356"/>
    </location>
</feature>
<evidence type="ECO:0000313" key="10">
    <source>
        <dbReference type="Proteomes" id="UP000515153"/>
    </source>
</evidence>
<evidence type="ECO:0000256" key="9">
    <source>
        <dbReference type="SAM" id="MobiDB-lite"/>
    </source>
</evidence>
<dbReference type="GeneID" id="41961795"/>
<feature type="region of interest" description="Disordered" evidence="9">
    <location>
        <begin position="277"/>
        <end position="302"/>
    </location>
</feature>
<dbReference type="Proteomes" id="UP000515153">
    <property type="component" value="Unplaced"/>
</dbReference>
<proteinExistence type="inferred from homology"/>
<dbReference type="InterPro" id="IPR027417">
    <property type="entry name" value="P-loop_NTPase"/>
</dbReference>
<sequence length="356" mass="38692">MAPSTSAHRRSHSLLLVQKLLNLRDGASPLTLVLDSLDQTAWPLIREFSLRAKLSKTKIVFVSFATLKKPVEADVFIKARGKSLQALRNEIASHFSDTKTVAQPEVKAIEGSKTLVIIDSLNALAVAEPRLLAVFLSSIVTPASSVIGIYHADVPLVLPRSGPGSLNEYEPEPLTVLRHLATALFRVSNLYQAVEINKARNRSEQEPEWGLREGREGVLIGLQGAIAGDSSGGIVLEMEMRRRSGRAVSEKFVLVPPANPSREGTNALGSVNLLSDHPAFATPTAEGEANNSNPTGAEEDMETTFNLGLTEKQRQDRDGIVLPYFDAQTDIGGGEGGRILYEMGREDDFDDEEDEI</sequence>